<gene>
    <name evidence="1" type="ORF">SERLADRAFT_399177</name>
</gene>
<dbReference type="RefSeq" id="XP_007322357.1">
    <property type="nucleotide sequence ID" value="XM_007322295.1"/>
</dbReference>
<name>F8P7I9_SERL9</name>
<dbReference type="HOGENOM" id="CLU_3051864_0_0_1"/>
<dbReference type="AlphaFoldDB" id="F8P7I9"/>
<dbReference type="KEGG" id="sla:SERLADRAFT_399177"/>
<dbReference type="Proteomes" id="UP000008064">
    <property type="component" value="Unassembled WGS sequence"/>
</dbReference>
<sequence length="54" mass="6227">MAQLPTVQQLYKVKLLKKTFQEAWNGSFPNSKTCREVGGYIYVGQDGFIWNTLE</sequence>
<dbReference type="EMBL" id="GL945439">
    <property type="protein sequence ID" value="EGO21400.1"/>
    <property type="molecule type" value="Genomic_DNA"/>
</dbReference>
<evidence type="ECO:0000313" key="1">
    <source>
        <dbReference type="EMBL" id="EGO21400.1"/>
    </source>
</evidence>
<reference evidence="1" key="1">
    <citation type="submission" date="2011-04" db="EMBL/GenBank/DDBJ databases">
        <title>Evolution of plant cell wall degrading machinery underlies the functional diversity of forest fungi.</title>
        <authorList>
            <consortium name="US DOE Joint Genome Institute (JGI-PGF)"/>
            <person name="Eastwood D.C."/>
            <person name="Floudas D."/>
            <person name="Binder M."/>
            <person name="Majcherczyk A."/>
            <person name="Schneider P."/>
            <person name="Aerts A."/>
            <person name="Asiegbu F.O."/>
            <person name="Baker S.E."/>
            <person name="Barry K."/>
            <person name="Bendiksby M."/>
            <person name="Blumentritt M."/>
            <person name="Coutinho P.M."/>
            <person name="Cullen D."/>
            <person name="Cullen D."/>
            <person name="Gathman A."/>
            <person name="Goodell B."/>
            <person name="Henrissat B."/>
            <person name="Ihrmark K."/>
            <person name="Kauserud H."/>
            <person name="Kohler A."/>
            <person name="LaButti K."/>
            <person name="Lapidus A."/>
            <person name="Lavin J.L."/>
            <person name="Lee Y.-H."/>
            <person name="Lindquist E."/>
            <person name="Lilly W."/>
            <person name="Lucas S."/>
            <person name="Morin E."/>
            <person name="Murat C."/>
            <person name="Oguiza J.A."/>
            <person name="Park J."/>
            <person name="Pisabarro A.G."/>
            <person name="Riley R."/>
            <person name="Rosling A."/>
            <person name="Salamov A."/>
            <person name="Schmidt O."/>
            <person name="Schmutz J."/>
            <person name="Skrede I."/>
            <person name="Stenlid J."/>
            <person name="Wiebenga A."/>
            <person name="Xie X."/>
            <person name="Kues U."/>
            <person name="Hibbett D.S."/>
            <person name="Hoffmeister D."/>
            <person name="Hogberg N."/>
            <person name="Martin F."/>
            <person name="Grigoriev I.V."/>
            <person name="Watkinson S.C."/>
        </authorList>
    </citation>
    <scope>NUCLEOTIDE SEQUENCE</scope>
    <source>
        <strain evidence="1">S7.9</strain>
    </source>
</reference>
<proteinExistence type="predicted"/>
<organism>
    <name type="scientific">Serpula lacrymans var. lacrymans (strain S7.9)</name>
    <name type="common">Dry rot fungus</name>
    <dbReference type="NCBI Taxonomy" id="578457"/>
    <lineage>
        <taxon>Eukaryota</taxon>
        <taxon>Fungi</taxon>
        <taxon>Dikarya</taxon>
        <taxon>Basidiomycota</taxon>
        <taxon>Agaricomycotina</taxon>
        <taxon>Agaricomycetes</taxon>
        <taxon>Agaricomycetidae</taxon>
        <taxon>Boletales</taxon>
        <taxon>Coniophorineae</taxon>
        <taxon>Serpulaceae</taxon>
        <taxon>Serpula</taxon>
    </lineage>
</organism>
<dbReference type="GeneID" id="18811935"/>
<accession>F8P7I9</accession>
<protein>
    <submittedName>
        <fullName evidence="1">Uncharacterized protein</fullName>
    </submittedName>
</protein>